<protein>
    <submittedName>
        <fullName evidence="1">Uncharacterized protein</fullName>
    </submittedName>
</protein>
<dbReference type="EMBL" id="QKKF02027609">
    <property type="protein sequence ID" value="RZF35743.1"/>
    <property type="molecule type" value="Genomic_DNA"/>
</dbReference>
<evidence type="ECO:0000313" key="1">
    <source>
        <dbReference type="EMBL" id="RZF35743.1"/>
    </source>
</evidence>
<accession>A0A482WQF8</accession>
<dbReference type="Proteomes" id="UP000291343">
    <property type="component" value="Unassembled WGS sequence"/>
</dbReference>
<gene>
    <name evidence="1" type="ORF">LSTR_LSTR012041</name>
</gene>
<name>A0A482WQF8_LAOST</name>
<organism evidence="1 2">
    <name type="scientific">Laodelphax striatellus</name>
    <name type="common">Small brown planthopper</name>
    <name type="synonym">Delphax striatella</name>
    <dbReference type="NCBI Taxonomy" id="195883"/>
    <lineage>
        <taxon>Eukaryota</taxon>
        <taxon>Metazoa</taxon>
        <taxon>Ecdysozoa</taxon>
        <taxon>Arthropoda</taxon>
        <taxon>Hexapoda</taxon>
        <taxon>Insecta</taxon>
        <taxon>Pterygota</taxon>
        <taxon>Neoptera</taxon>
        <taxon>Paraneoptera</taxon>
        <taxon>Hemiptera</taxon>
        <taxon>Auchenorrhyncha</taxon>
        <taxon>Fulgoroidea</taxon>
        <taxon>Delphacidae</taxon>
        <taxon>Criomorphinae</taxon>
        <taxon>Laodelphax</taxon>
    </lineage>
</organism>
<sequence length="82" mass="8488">MNIIRVAASGEGVGQGKGLCLSGGDRVRPLKRCEGTGESLPSSAAVGFSLKLERAYHSVKWSSLGFAPHRTALLSSALSCAK</sequence>
<dbReference type="InParanoid" id="A0A482WQF8"/>
<reference evidence="1 2" key="1">
    <citation type="journal article" date="2017" name="Gigascience">
        <title>Genome sequence of the small brown planthopper, Laodelphax striatellus.</title>
        <authorList>
            <person name="Zhu J."/>
            <person name="Jiang F."/>
            <person name="Wang X."/>
            <person name="Yang P."/>
            <person name="Bao Y."/>
            <person name="Zhao W."/>
            <person name="Wang W."/>
            <person name="Lu H."/>
            <person name="Wang Q."/>
            <person name="Cui N."/>
            <person name="Li J."/>
            <person name="Chen X."/>
            <person name="Luo L."/>
            <person name="Yu J."/>
            <person name="Kang L."/>
            <person name="Cui F."/>
        </authorList>
    </citation>
    <scope>NUCLEOTIDE SEQUENCE [LARGE SCALE GENOMIC DNA]</scope>
    <source>
        <strain evidence="1">Lst14</strain>
    </source>
</reference>
<keyword evidence="2" id="KW-1185">Reference proteome</keyword>
<dbReference type="AlphaFoldDB" id="A0A482WQF8"/>
<comment type="caution">
    <text evidence="1">The sequence shown here is derived from an EMBL/GenBank/DDBJ whole genome shotgun (WGS) entry which is preliminary data.</text>
</comment>
<proteinExistence type="predicted"/>
<evidence type="ECO:0000313" key="2">
    <source>
        <dbReference type="Proteomes" id="UP000291343"/>
    </source>
</evidence>